<dbReference type="InterPro" id="IPR016167">
    <property type="entry name" value="FAD-bd_PCMH_sub1"/>
</dbReference>
<dbReference type="GO" id="GO:0016491">
    <property type="term" value="F:oxidoreductase activity"/>
    <property type="evidence" value="ECO:0007669"/>
    <property type="project" value="UniProtKB-KW"/>
</dbReference>
<keyword evidence="1" id="KW-0560">Oxidoreductase</keyword>
<dbReference type="EMBL" id="VDLX02000024">
    <property type="protein sequence ID" value="KAB8188599.1"/>
    <property type="molecule type" value="Genomic_DNA"/>
</dbReference>
<organism evidence="2 3">
    <name type="scientific">Nonomuraea phyllanthi</name>
    <dbReference type="NCBI Taxonomy" id="2219224"/>
    <lineage>
        <taxon>Bacteria</taxon>
        <taxon>Bacillati</taxon>
        <taxon>Actinomycetota</taxon>
        <taxon>Actinomycetes</taxon>
        <taxon>Streptosporangiales</taxon>
        <taxon>Streptosporangiaceae</taxon>
        <taxon>Nonomuraea</taxon>
    </lineage>
</organism>
<accession>A0A5P9Z4I8</accession>
<sequence length="78" mass="8032">MEGNIMNSASETAWRDFGGDIIEPGSAAYESAGRSMLVSGSPTFVMLPESVADVQAGVRFAVSTELAPSIPAGAALRQ</sequence>
<dbReference type="AlphaFoldDB" id="A0A5C4VDJ5"/>
<proteinExistence type="predicted"/>
<gene>
    <name evidence="2" type="ORF">FH608_043335</name>
</gene>
<protein>
    <submittedName>
        <fullName evidence="2">Uncharacterized protein</fullName>
    </submittedName>
</protein>
<evidence type="ECO:0000256" key="1">
    <source>
        <dbReference type="ARBA" id="ARBA00023002"/>
    </source>
</evidence>
<dbReference type="Proteomes" id="UP000312512">
    <property type="component" value="Unassembled WGS sequence"/>
</dbReference>
<name>A0A5C4VDJ5_9ACTN</name>
<evidence type="ECO:0000313" key="2">
    <source>
        <dbReference type="EMBL" id="KAB8188599.1"/>
    </source>
</evidence>
<dbReference type="Gene3D" id="3.30.43.10">
    <property type="entry name" value="Uridine Diphospho-n-acetylenolpyruvylglucosamine Reductase, domain 2"/>
    <property type="match status" value="1"/>
</dbReference>
<accession>A0A5C4VDJ5</accession>
<comment type="caution">
    <text evidence="2">The sequence shown here is derived from an EMBL/GenBank/DDBJ whole genome shotgun (WGS) entry which is preliminary data.</text>
</comment>
<dbReference type="RefSeq" id="WP_139636853.1">
    <property type="nucleotide sequence ID" value="NZ_CP045572.1"/>
</dbReference>
<evidence type="ECO:0000313" key="3">
    <source>
        <dbReference type="Proteomes" id="UP000312512"/>
    </source>
</evidence>
<reference evidence="2 3" key="1">
    <citation type="submission" date="2019-10" db="EMBL/GenBank/DDBJ databases">
        <title>Nonomuraea sp. nov., isolated from Phyllanthus amarus.</title>
        <authorList>
            <person name="Klykleung N."/>
            <person name="Tanasupawat S."/>
        </authorList>
    </citation>
    <scope>NUCLEOTIDE SEQUENCE [LARGE SCALE GENOMIC DNA]</scope>
    <source>
        <strain evidence="2 3">PA1-10</strain>
    </source>
</reference>
<keyword evidence="3" id="KW-1185">Reference proteome</keyword>